<protein>
    <submittedName>
        <fullName evidence="2">Uncharacterized protein</fullName>
    </submittedName>
</protein>
<dbReference type="Proteomes" id="UP000316079">
    <property type="component" value="Unassembled WGS sequence"/>
</dbReference>
<feature type="non-terminal residue" evidence="2">
    <location>
        <position position="1"/>
    </location>
</feature>
<reference evidence="2 3" key="1">
    <citation type="journal article" date="2019" name="Sci. Data">
        <title>Hybrid genome assembly and annotation of Danionella translucida.</title>
        <authorList>
            <person name="Kadobianskyi M."/>
            <person name="Schulze L."/>
            <person name="Schuelke M."/>
            <person name="Judkewitz B."/>
        </authorList>
    </citation>
    <scope>NUCLEOTIDE SEQUENCE [LARGE SCALE GENOMIC DNA]</scope>
    <source>
        <strain evidence="2 3">Bolton</strain>
    </source>
</reference>
<feature type="region of interest" description="Disordered" evidence="1">
    <location>
        <begin position="57"/>
        <end position="115"/>
    </location>
</feature>
<feature type="compositionally biased region" description="Polar residues" evidence="1">
    <location>
        <begin position="70"/>
        <end position="94"/>
    </location>
</feature>
<keyword evidence="3" id="KW-1185">Reference proteome</keyword>
<gene>
    <name evidence="2" type="ORF">DNTS_027978</name>
</gene>
<dbReference type="OrthoDB" id="8959084at2759"/>
<comment type="caution">
    <text evidence="2">The sequence shown here is derived from an EMBL/GenBank/DDBJ whole genome shotgun (WGS) entry which is preliminary data.</text>
</comment>
<name>A0A553QWZ3_9TELE</name>
<evidence type="ECO:0000313" key="3">
    <source>
        <dbReference type="Proteomes" id="UP000316079"/>
    </source>
</evidence>
<feature type="non-terminal residue" evidence="2">
    <location>
        <position position="115"/>
    </location>
</feature>
<proteinExistence type="predicted"/>
<accession>A0A553QWZ3</accession>
<evidence type="ECO:0000256" key="1">
    <source>
        <dbReference type="SAM" id="MobiDB-lite"/>
    </source>
</evidence>
<evidence type="ECO:0000313" key="2">
    <source>
        <dbReference type="EMBL" id="TRY94326.1"/>
    </source>
</evidence>
<organism evidence="2 3">
    <name type="scientific">Danionella cerebrum</name>
    <dbReference type="NCBI Taxonomy" id="2873325"/>
    <lineage>
        <taxon>Eukaryota</taxon>
        <taxon>Metazoa</taxon>
        <taxon>Chordata</taxon>
        <taxon>Craniata</taxon>
        <taxon>Vertebrata</taxon>
        <taxon>Euteleostomi</taxon>
        <taxon>Actinopterygii</taxon>
        <taxon>Neopterygii</taxon>
        <taxon>Teleostei</taxon>
        <taxon>Ostariophysi</taxon>
        <taxon>Cypriniformes</taxon>
        <taxon>Danionidae</taxon>
        <taxon>Danioninae</taxon>
        <taxon>Danionella</taxon>
    </lineage>
</organism>
<dbReference type="STRING" id="623744.A0A553QWZ3"/>
<dbReference type="AlphaFoldDB" id="A0A553QWZ3"/>
<dbReference type="EMBL" id="SRMA01025460">
    <property type="protein sequence ID" value="TRY94326.1"/>
    <property type="molecule type" value="Genomic_DNA"/>
</dbReference>
<sequence>EKADVFGMERIVEFLFRRKKSKKRGSWKSQSYTLPDSRPLENICIHLNQCQEKEAHLQPLSPLSADLASPQPSSALRTTSTPLPNPTRDSSQAGVSIRKRRRLGASPGGLHWDAT</sequence>